<sequence length="74" mass="8437">MKSSVSLCKYRDCLHERAGVELVIFGIGMAVKERWATHPEPHPLAILLTRIHFEFQAPLDVLYYILSPSDIVLT</sequence>
<dbReference type="Proteomes" id="UP001307889">
    <property type="component" value="Chromosome 1"/>
</dbReference>
<protein>
    <submittedName>
        <fullName evidence="1">Uncharacterized protein</fullName>
    </submittedName>
</protein>
<evidence type="ECO:0000313" key="1">
    <source>
        <dbReference type="EMBL" id="BES88919.1"/>
    </source>
</evidence>
<evidence type="ECO:0000313" key="2">
    <source>
        <dbReference type="Proteomes" id="UP001307889"/>
    </source>
</evidence>
<dbReference type="EMBL" id="AP028909">
    <property type="protein sequence ID" value="BES88919.1"/>
    <property type="molecule type" value="Genomic_DNA"/>
</dbReference>
<gene>
    <name evidence="1" type="ORF">NTJ_01726</name>
</gene>
<organism evidence="1 2">
    <name type="scientific">Nesidiocoris tenuis</name>
    <dbReference type="NCBI Taxonomy" id="355587"/>
    <lineage>
        <taxon>Eukaryota</taxon>
        <taxon>Metazoa</taxon>
        <taxon>Ecdysozoa</taxon>
        <taxon>Arthropoda</taxon>
        <taxon>Hexapoda</taxon>
        <taxon>Insecta</taxon>
        <taxon>Pterygota</taxon>
        <taxon>Neoptera</taxon>
        <taxon>Paraneoptera</taxon>
        <taxon>Hemiptera</taxon>
        <taxon>Heteroptera</taxon>
        <taxon>Panheteroptera</taxon>
        <taxon>Cimicomorpha</taxon>
        <taxon>Miridae</taxon>
        <taxon>Dicyphina</taxon>
        <taxon>Nesidiocoris</taxon>
    </lineage>
</organism>
<proteinExistence type="predicted"/>
<name>A0ABN7ACM8_9HEMI</name>
<keyword evidence="2" id="KW-1185">Reference proteome</keyword>
<accession>A0ABN7ACM8</accession>
<reference evidence="1 2" key="1">
    <citation type="submission" date="2023-09" db="EMBL/GenBank/DDBJ databases">
        <title>Nesidiocoris tenuis whole genome shotgun sequence.</title>
        <authorList>
            <person name="Shibata T."/>
            <person name="Shimoda M."/>
            <person name="Kobayashi T."/>
            <person name="Uehara T."/>
        </authorList>
    </citation>
    <scope>NUCLEOTIDE SEQUENCE [LARGE SCALE GENOMIC DNA]</scope>
    <source>
        <strain evidence="1 2">Japan</strain>
    </source>
</reference>